<feature type="non-terminal residue" evidence="1">
    <location>
        <position position="54"/>
    </location>
</feature>
<organism evidence="1 2">
    <name type="scientific">Characodon lateralis</name>
    <dbReference type="NCBI Taxonomy" id="208331"/>
    <lineage>
        <taxon>Eukaryota</taxon>
        <taxon>Metazoa</taxon>
        <taxon>Chordata</taxon>
        <taxon>Craniata</taxon>
        <taxon>Vertebrata</taxon>
        <taxon>Euteleostomi</taxon>
        <taxon>Actinopterygii</taxon>
        <taxon>Neopterygii</taxon>
        <taxon>Teleostei</taxon>
        <taxon>Neoteleostei</taxon>
        <taxon>Acanthomorphata</taxon>
        <taxon>Ovalentaria</taxon>
        <taxon>Atherinomorphae</taxon>
        <taxon>Cyprinodontiformes</taxon>
        <taxon>Goodeidae</taxon>
        <taxon>Characodon</taxon>
    </lineage>
</organism>
<comment type="caution">
    <text evidence="1">The sequence shown here is derived from an EMBL/GenBank/DDBJ whole genome shotgun (WGS) entry which is preliminary data.</text>
</comment>
<accession>A0ABU7CS11</accession>
<proteinExistence type="predicted"/>
<reference evidence="1 2" key="1">
    <citation type="submission" date="2021-06" db="EMBL/GenBank/DDBJ databases">
        <authorList>
            <person name="Palmer J.M."/>
        </authorList>
    </citation>
    <scope>NUCLEOTIDE SEQUENCE [LARGE SCALE GENOMIC DNA]</scope>
    <source>
        <strain evidence="1 2">CL_MEX2019</strain>
        <tissue evidence="1">Muscle</tissue>
    </source>
</reference>
<gene>
    <name evidence="1" type="ORF">CHARACLAT_025671</name>
</gene>
<sequence length="54" mass="5939">MRRGNSWGSLPLPRGLPCVELHPSSHQLGPAPLSLLKKNSPTPCHLLTLKRKCD</sequence>
<evidence type="ECO:0000313" key="1">
    <source>
        <dbReference type="EMBL" id="MED6265459.1"/>
    </source>
</evidence>
<dbReference type="Proteomes" id="UP001352852">
    <property type="component" value="Unassembled WGS sequence"/>
</dbReference>
<keyword evidence="2" id="KW-1185">Reference proteome</keyword>
<dbReference type="EMBL" id="JAHUTJ010002992">
    <property type="protein sequence ID" value="MED6265459.1"/>
    <property type="molecule type" value="Genomic_DNA"/>
</dbReference>
<evidence type="ECO:0000313" key="2">
    <source>
        <dbReference type="Proteomes" id="UP001352852"/>
    </source>
</evidence>
<protein>
    <submittedName>
        <fullName evidence="1">Uncharacterized protein</fullName>
    </submittedName>
</protein>
<name>A0ABU7CS11_9TELE</name>